<protein>
    <submittedName>
        <fullName evidence="1">Uncharacterized protein</fullName>
    </submittedName>
</protein>
<name>A0A8S5RB37_9VIRU</name>
<organism evidence="1">
    <name type="scientific">virus sp. ctmTa7</name>
    <dbReference type="NCBI Taxonomy" id="2828255"/>
    <lineage>
        <taxon>Viruses</taxon>
    </lineage>
</organism>
<accession>A0A8S5RB37</accession>
<evidence type="ECO:0000313" key="1">
    <source>
        <dbReference type="EMBL" id="DAE28638.1"/>
    </source>
</evidence>
<proteinExistence type="predicted"/>
<reference evidence="1" key="1">
    <citation type="journal article" date="2021" name="Proc. Natl. Acad. Sci. U.S.A.">
        <title>A Catalog of Tens of Thousands of Viruses from Human Metagenomes Reveals Hidden Associations with Chronic Diseases.</title>
        <authorList>
            <person name="Tisza M.J."/>
            <person name="Buck C.B."/>
        </authorList>
    </citation>
    <scope>NUCLEOTIDE SEQUENCE</scope>
    <source>
        <strain evidence="1">CtmTa7</strain>
    </source>
</reference>
<sequence length="112" mass="13466">MILHPYKSNSGRDLIFEYLDSLPNNERIDGLSVIEHMENGEFDKINFKRWQKKVYEVYFQKHNRIFYVTVDKANIYLLHACRKQKNKTEKQDADIVKKRAKELGKELNKTFI</sequence>
<dbReference type="Pfam" id="PF05973">
    <property type="entry name" value="Gp49"/>
    <property type="match status" value="1"/>
</dbReference>
<dbReference type="InterPro" id="IPR009241">
    <property type="entry name" value="HigB-like"/>
</dbReference>
<dbReference type="EMBL" id="BK059091">
    <property type="protein sequence ID" value="DAE28638.1"/>
    <property type="molecule type" value="Genomic_DNA"/>
</dbReference>